<dbReference type="InterPro" id="IPR056622">
    <property type="entry name" value="ARM_FBXO47"/>
</dbReference>
<proteinExistence type="predicted"/>
<keyword evidence="4" id="KW-1185">Reference proteome</keyword>
<evidence type="ECO:0000256" key="1">
    <source>
        <dbReference type="SAM" id="MobiDB-lite"/>
    </source>
</evidence>
<dbReference type="EMBL" id="LIAE01009935">
    <property type="protein sequence ID" value="PAV67392.1"/>
    <property type="molecule type" value="Genomic_DNA"/>
</dbReference>
<evidence type="ECO:0000313" key="3">
    <source>
        <dbReference type="EMBL" id="PAV67392.1"/>
    </source>
</evidence>
<dbReference type="PANTHER" id="PTHR34098:SF1">
    <property type="entry name" value="F-BOX ONLY PROTEIN 47"/>
    <property type="match status" value="1"/>
</dbReference>
<dbReference type="InterPro" id="IPR038946">
    <property type="entry name" value="FBXO47"/>
</dbReference>
<organism evidence="3 4">
    <name type="scientific">Diploscapter pachys</name>
    <dbReference type="NCBI Taxonomy" id="2018661"/>
    <lineage>
        <taxon>Eukaryota</taxon>
        <taxon>Metazoa</taxon>
        <taxon>Ecdysozoa</taxon>
        <taxon>Nematoda</taxon>
        <taxon>Chromadorea</taxon>
        <taxon>Rhabditida</taxon>
        <taxon>Rhabditina</taxon>
        <taxon>Rhabditomorpha</taxon>
        <taxon>Rhabditoidea</taxon>
        <taxon>Rhabditidae</taxon>
        <taxon>Diploscapter</taxon>
    </lineage>
</organism>
<dbReference type="Proteomes" id="UP000218231">
    <property type="component" value="Unassembled WGS sequence"/>
</dbReference>
<dbReference type="OrthoDB" id="5785977at2759"/>
<gene>
    <name evidence="3" type="ORF">WR25_23195</name>
</gene>
<comment type="caution">
    <text evidence="3">The sequence shown here is derived from an EMBL/GenBank/DDBJ whole genome shotgun (WGS) entry which is preliminary data.</text>
</comment>
<feature type="domain" description="FBXO47 ARM repeats region" evidence="2">
    <location>
        <begin position="222"/>
        <end position="487"/>
    </location>
</feature>
<protein>
    <recommendedName>
        <fullName evidence="2">FBXO47 ARM repeats region domain-containing protein</fullName>
    </recommendedName>
</protein>
<evidence type="ECO:0000313" key="4">
    <source>
        <dbReference type="Proteomes" id="UP000218231"/>
    </source>
</evidence>
<evidence type="ECO:0000259" key="2">
    <source>
        <dbReference type="Pfam" id="PF24467"/>
    </source>
</evidence>
<feature type="region of interest" description="Disordered" evidence="1">
    <location>
        <begin position="1"/>
        <end position="22"/>
    </location>
</feature>
<name>A0A2A2K0I0_9BILA</name>
<reference evidence="3 4" key="1">
    <citation type="journal article" date="2017" name="Curr. Biol.">
        <title>Genome architecture and evolution of a unichromosomal asexual nematode.</title>
        <authorList>
            <person name="Fradin H."/>
            <person name="Zegar C."/>
            <person name="Gutwein M."/>
            <person name="Lucas J."/>
            <person name="Kovtun M."/>
            <person name="Corcoran D."/>
            <person name="Baugh L.R."/>
            <person name="Kiontke K."/>
            <person name="Gunsalus K."/>
            <person name="Fitch D.H."/>
            <person name="Piano F."/>
        </authorList>
    </citation>
    <scope>NUCLEOTIDE SEQUENCE [LARGE SCALE GENOMIC DNA]</scope>
    <source>
        <strain evidence="3">PF1309</strain>
    </source>
</reference>
<accession>A0A2A2K0I0</accession>
<dbReference type="AlphaFoldDB" id="A0A2A2K0I0"/>
<dbReference type="STRING" id="2018661.A0A2A2K0I0"/>
<sequence length="494" mass="55738">MFSGSSPVRTKRSPGSAPTTPISKCFAVRKRSHRDEHGILPAKTMKMKGIDTDLQTSPSLSASPLDRVPLPFRKQTISLGLGSFNVFSNCLLITFIETVDVPALIVLCQTSREWQKRITKFVLTKNGQNLMVQRCEQSPKGERYTNNDVFHLYGKLLKALTMGQHNSKRIDFLFDVCKPLFDSPLASGLGRIIRTYCHGLPMLFTIRVLNALMKRECRKLDGEITLILEDGVGAHPQIELKIRKTLHDLLVDAAYGTEEGRLEDAFWLSVLLRTRNAISDQAKLLMLLFAPITKVDTPFGMGSSEQIDWRSLCDHVVVSWEDGIDRIRPIADALDTLTHAVKINHSLYHWNKLQIFNLIEETTTFPEPWAFDNFVFLLMFKPTILAPISLSARMTYNFEDEAGQIICTMKSLLFRWNMDMPIFLLPVLMATVAELPLEPTDKKREFIAVILKAQGKLAGELLMSGIPGEHMDFVEELAAFKMMLNVLMPAVNGI</sequence>
<dbReference type="Pfam" id="PF24467">
    <property type="entry name" value="ARM_FBXO47"/>
    <property type="match status" value="1"/>
</dbReference>
<dbReference type="PANTHER" id="PTHR34098">
    <property type="entry name" value="F-BOX ONLY PROTEIN 47"/>
    <property type="match status" value="1"/>
</dbReference>